<dbReference type="Proteomes" id="UP000626244">
    <property type="component" value="Unassembled WGS sequence"/>
</dbReference>
<evidence type="ECO:0000313" key="3">
    <source>
        <dbReference type="Proteomes" id="UP000626244"/>
    </source>
</evidence>
<reference evidence="3" key="1">
    <citation type="journal article" date="2019" name="Int. J. Syst. Evol. Microbiol.">
        <title>The Global Catalogue of Microorganisms (GCM) 10K type strain sequencing project: providing services to taxonomists for standard genome sequencing and annotation.</title>
        <authorList>
            <consortium name="The Broad Institute Genomics Platform"/>
            <consortium name="The Broad Institute Genome Sequencing Center for Infectious Disease"/>
            <person name="Wu L."/>
            <person name="Ma J."/>
        </authorList>
    </citation>
    <scope>NUCLEOTIDE SEQUENCE [LARGE SCALE GENOMIC DNA]</scope>
    <source>
        <strain evidence="3">CGMCC 1.14993</strain>
    </source>
</reference>
<keyword evidence="3" id="KW-1185">Reference proteome</keyword>
<dbReference type="InterPro" id="IPR052829">
    <property type="entry name" value="N-acetyltransferase_domain"/>
</dbReference>
<dbReference type="AlphaFoldDB" id="A0A8J3EUA4"/>
<evidence type="ECO:0000259" key="1">
    <source>
        <dbReference type="PROSITE" id="PS51186"/>
    </source>
</evidence>
<dbReference type="Pfam" id="PF00583">
    <property type="entry name" value="Acetyltransf_1"/>
    <property type="match status" value="1"/>
</dbReference>
<feature type="domain" description="N-acetyltransferase" evidence="1">
    <location>
        <begin position="2"/>
        <end position="154"/>
    </location>
</feature>
<dbReference type="InterPro" id="IPR000182">
    <property type="entry name" value="GNAT_dom"/>
</dbReference>
<sequence length="154" mass="17958">MLTLNLINEKDFDEYFKQAIIGYAKEKVASSNWTKEEALERAEKEFTYLLPNGEKTENHYIYSILKGNQKVGVIWLGQASPQRKTEGYIYDFVIFDEFQGKGYGKEAMREIDQKAKEIGMNRMELHVFGHNKIARLLYEKIGYEITNIIMAKSI</sequence>
<name>A0A8J3EUA4_9BACI</name>
<protein>
    <submittedName>
        <fullName evidence="2">N-acetyltransferase</fullName>
    </submittedName>
</protein>
<dbReference type="PANTHER" id="PTHR43259">
    <property type="entry name" value="SPT10P"/>
    <property type="match status" value="1"/>
</dbReference>
<proteinExistence type="predicted"/>
<organism evidence="2 3">
    <name type="scientific">Gottfriedia solisilvae</name>
    <dbReference type="NCBI Taxonomy" id="1516104"/>
    <lineage>
        <taxon>Bacteria</taxon>
        <taxon>Bacillati</taxon>
        <taxon>Bacillota</taxon>
        <taxon>Bacilli</taxon>
        <taxon>Bacillales</taxon>
        <taxon>Bacillaceae</taxon>
        <taxon>Gottfriedia</taxon>
    </lineage>
</organism>
<dbReference type="PROSITE" id="PS51186">
    <property type="entry name" value="GNAT"/>
    <property type="match status" value="1"/>
</dbReference>
<dbReference type="PANTHER" id="PTHR43259:SF1">
    <property type="entry name" value="N-ACETYLTRANSFERASE DOMAIN-CONTAINING PROTEIN"/>
    <property type="match status" value="1"/>
</dbReference>
<dbReference type="RefSeq" id="WP_087999038.1">
    <property type="nucleotide sequence ID" value="NZ_BMHB01000001.1"/>
</dbReference>
<comment type="caution">
    <text evidence="2">The sequence shown here is derived from an EMBL/GenBank/DDBJ whole genome shotgun (WGS) entry which is preliminary data.</text>
</comment>
<evidence type="ECO:0000313" key="2">
    <source>
        <dbReference type="EMBL" id="GGI11448.1"/>
    </source>
</evidence>
<dbReference type="CDD" id="cd04301">
    <property type="entry name" value="NAT_SF"/>
    <property type="match status" value="1"/>
</dbReference>
<dbReference type="GO" id="GO:0016747">
    <property type="term" value="F:acyltransferase activity, transferring groups other than amino-acyl groups"/>
    <property type="evidence" value="ECO:0007669"/>
    <property type="project" value="InterPro"/>
</dbReference>
<dbReference type="OrthoDB" id="65897at2"/>
<dbReference type="Gene3D" id="3.40.630.30">
    <property type="match status" value="1"/>
</dbReference>
<dbReference type="EMBL" id="BMHB01000001">
    <property type="protein sequence ID" value="GGI11448.1"/>
    <property type="molecule type" value="Genomic_DNA"/>
</dbReference>
<gene>
    <name evidence="2" type="ORF">GCM10007380_07890</name>
</gene>
<accession>A0A8J3EUA4</accession>
<dbReference type="SUPFAM" id="SSF55729">
    <property type="entry name" value="Acyl-CoA N-acyltransferases (Nat)"/>
    <property type="match status" value="1"/>
</dbReference>
<dbReference type="InterPro" id="IPR016181">
    <property type="entry name" value="Acyl_CoA_acyltransferase"/>
</dbReference>